<dbReference type="HAMAP" id="MF_01151">
    <property type="entry name" value="GrpE"/>
    <property type="match status" value="1"/>
</dbReference>
<sequence length="185" mass="21045">MTENQKDPLTEEVVDETNENNEQPQTEEAVEEEVQVDELTEAKTALSEMEDRYLRLQAELANMRKRNQKEKEDAAKYRSQSLATELLPVIDNLERALAIDVTDEQGKNLKKGLEMVMDSFKVALDNEGIKVIDPLNQPFDPNFHQAIQTTPVEEGQEADTVVNVFQKGYSLNERILRPAMVIVAQ</sequence>
<evidence type="ECO:0000313" key="9">
    <source>
        <dbReference type="Proteomes" id="UP001597285"/>
    </source>
</evidence>
<evidence type="ECO:0000256" key="3">
    <source>
        <dbReference type="HAMAP-Rule" id="MF_01151"/>
    </source>
</evidence>
<evidence type="ECO:0000256" key="7">
    <source>
        <dbReference type="SAM" id="MobiDB-lite"/>
    </source>
</evidence>
<dbReference type="NCBIfam" id="NF010759">
    <property type="entry name" value="PRK14162.1"/>
    <property type="match status" value="1"/>
</dbReference>
<keyword evidence="3" id="KW-0963">Cytoplasm</keyword>
<gene>
    <name evidence="3 8" type="primary">grpE</name>
    <name evidence="8" type="ORF">ACFSBK_00685</name>
</gene>
<dbReference type="Gene3D" id="2.30.22.10">
    <property type="entry name" value="Head domain of nucleotide exchange factor GrpE"/>
    <property type="match status" value="1"/>
</dbReference>
<evidence type="ECO:0000313" key="8">
    <source>
        <dbReference type="EMBL" id="MFD1798380.1"/>
    </source>
</evidence>
<name>A0ABW4NIY4_9LACT</name>
<dbReference type="SUPFAM" id="SSF51064">
    <property type="entry name" value="Head domain of nucleotide exchange factor GrpE"/>
    <property type="match status" value="1"/>
</dbReference>
<comment type="caution">
    <text evidence="8">The sequence shown here is derived from an EMBL/GenBank/DDBJ whole genome shotgun (WGS) entry which is preliminary data.</text>
</comment>
<dbReference type="PANTHER" id="PTHR21237">
    <property type="entry name" value="GRPE PROTEIN"/>
    <property type="match status" value="1"/>
</dbReference>
<protein>
    <recommendedName>
        <fullName evidence="3 4">Protein GrpE</fullName>
    </recommendedName>
    <alternativeName>
        <fullName evidence="3">HSP-70 cofactor</fullName>
    </alternativeName>
</protein>
<dbReference type="CDD" id="cd00446">
    <property type="entry name" value="GrpE"/>
    <property type="match status" value="1"/>
</dbReference>
<dbReference type="Proteomes" id="UP001597285">
    <property type="component" value="Unassembled WGS sequence"/>
</dbReference>
<keyword evidence="6" id="KW-0175">Coiled coil</keyword>
<dbReference type="NCBIfam" id="NF010738">
    <property type="entry name" value="PRK14140.1"/>
    <property type="match status" value="1"/>
</dbReference>
<evidence type="ECO:0000256" key="2">
    <source>
        <dbReference type="ARBA" id="ARBA00023186"/>
    </source>
</evidence>
<comment type="subcellular location">
    <subcellularLocation>
        <location evidence="3">Cytoplasm</location>
    </subcellularLocation>
</comment>
<keyword evidence="2 3" id="KW-0143">Chaperone</keyword>
<comment type="subunit">
    <text evidence="3">Homodimer.</text>
</comment>
<dbReference type="Pfam" id="PF01025">
    <property type="entry name" value="GrpE"/>
    <property type="match status" value="1"/>
</dbReference>
<dbReference type="Gene3D" id="3.90.20.20">
    <property type="match status" value="1"/>
</dbReference>
<evidence type="ECO:0000256" key="6">
    <source>
        <dbReference type="SAM" id="Coils"/>
    </source>
</evidence>
<feature type="coiled-coil region" evidence="6">
    <location>
        <begin position="39"/>
        <end position="80"/>
    </location>
</feature>
<dbReference type="SUPFAM" id="SSF58014">
    <property type="entry name" value="Coiled-coil domain of nucleotide exchange factor GrpE"/>
    <property type="match status" value="1"/>
</dbReference>
<dbReference type="InterPro" id="IPR013805">
    <property type="entry name" value="GrpE_CC"/>
</dbReference>
<dbReference type="RefSeq" id="WP_058918530.1">
    <property type="nucleotide sequence ID" value="NZ_JBHSQC010000016.1"/>
</dbReference>
<dbReference type="InterPro" id="IPR000740">
    <property type="entry name" value="GrpE"/>
</dbReference>
<feature type="region of interest" description="Disordered" evidence="7">
    <location>
        <begin position="1"/>
        <end position="36"/>
    </location>
</feature>
<keyword evidence="3 4" id="KW-0346">Stress response</keyword>
<dbReference type="PANTHER" id="PTHR21237:SF23">
    <property type="entry name" value="GRPE PROTEIN HOMOLOG, MITOCHONDRIAL"/>
    <property type="match status" value="1"/>
</dbReference>
<evidence type="ECO:0000256" key="1">
    <source>
        <dbReference type="ARBA" id="ARBA00009054"/>
    </source>
</evidence>
<comment type="similarity">
    <text evidence="1 3 5">Belongs to the GrpE family.</text>
</comment>
<reference evidence="9" key="1">
    <citation type="journal article" date="2019" name="Int. J. Syst. Evol. Microbiol.">
        <title>The Global Catalogue of Microorganisms (GCM) 10K type strain sequencing project: providing services to taxonomists for standard genome sequencing and annotation.</title>
        <authorList>
            <consortium name="The Broad Institute Genomics Platform"/>
            <consortium name="The Broad Institute Genome Sequencing Center for Infectious Disease"/>
            <person name="Wu L."/>
            <person name="Ma J."/>
        </authorList>
    </citation>
    <scope>NUCLEOTIDE SEQUENCE [LARGE SCALE GENOMIC DNA]</scope>
    <source>
        <strain evidence="9">KCTC 42143</strain>
    </source>
</reference>
<feature type="compositionally biased region" description="Acidic residues" evidence="7">
    <location>
        <begin position="10"/>
        <end position="19"/>
    </location>
</feature>
<keyword evidence="9" id="KW-1185">Reference proteome</keyword>
<comment type="function">
    <text evidence="3 4">Participates actively in the response to hyperosmotic and heat shock by preventing the aggregation of stress-denatured proteins, in association with DnaK and GrpE. It is the nucleotide exchange factor for DnaK and may function as a thermosensor. Unfolded proteins bind initially to DnaJ; upon interaction with the DnaJ-bound protein, DnaK hydrolyzes its bound ATP, resulting in the formation of a stable complex. GrpE releases ADP from DnaK; ATP binding to DnaK triggers the release of the substrate protein, thus completing the reaction cycle. Several rounds of ATP-dependent interactions between DnaJ, DnaK and GrpE are required for fully efficient folding.</text>
</comment>
<dbReference type="InterPro" id="IPR009012">
    <property type="entry name" value="GrpE_head"/>
</dbReference>
<evidence type="ECO:0000256" key="4">
    <source>
        <dbReference type="RuleBase" id="RU000639"/>
    </source>
</evidence>
<accession>A0ABW4NIY4</accession>
<dbReference type="PROSITE" id="PS01071">
    <property type="entry name" value="GRPE"/>
    <property type="match status" value="1"/>
</dbReference>
<dbReference type="PRINTS" id="PR00773">
    <property type="entry name" value="GRPEPROTEIN"/>
</dbReference>
<organism evidence="8 9">
    <name type="scientific">Carnobacterium antarcticum</name>
    <dbReference type="NCBI Taxonomy" id="2126436"/>
    <lineage>
        <taxon>Bacteria</taxon>
        <taxon>Bacillati</taxon>
        <taxon>Bacillota</taxon>
        <taxon>Bacilli</taxon>
        <taxon>Lactobacillales</taxon>
        <taxon>Carnobacteriaceae</taxon>
        <taxon>Carnobacterium</taxon>
    </lineage>
</organism>
<dbReference type="EMBL" id="JBHUFF010000003">
    <property type="protein sequence ID" value="MFD1798380.1"/>
    <property type="molecule type" value="Genomic_DNA"/>
</dbReference>
<proteinExistence type="inferred from homology"/>
<evidence type="ECO:0000256" key="5">
    <source>
        <dbReference type="RuleBase" id="RU004478"/>
    </source>
</evidence>